<proteinExistence type="inferred from homology"/>
<organism evidence="4 5">
    <name type="scientific">Babjeviella inositovora NRRL Y-12698</name>
    <dbReference type="NCBI Taxonomy" id="984486"/>
    <lineage>
        <taxon>Eukaryota</taxon>
        <taxon>Fungi</taxon>
        <taxon>Dikarya</taxon>
        <taxon>Ascomycota</taxon>
        <taxon>Saccharomycotina</taxon>
        <taxon>Pichiomycetes</taxon>
        <taxon>Serinales incertae sedis</taxon>
        <taxon>Babjeviella</taxon>
    </lineage>
</organism>
<keyword evidence="3" id="KW-0560">Oxidoreductase</keyword>
<dbReference type="PRINTS" id="PR00081">
    <property type="entry name" value="GDHRDH"/>
</dbReference>
<dbReference type="InterPro" id="IPR036291">
    <property type="entry name" value="NAD(P)-bd_dom_sf"/>
</dbReference>
<dbReference type="EMBL" id="KV454447">
    <property type="protein sequence ID" value="ODQ76913.1"/>
    <property type="molecule type" value="Genomic_DNA"/>
</dbReference>
<evidence type="ECO:0000313" key="4">
    <source>
        <dbReference type="EMBL" id="ODQ76913.1"/>
    </source>
</evidence>
<evidence type="ECO:0000256" key="3">
    <source>
        <dbReference type="ARBA" id="ARBA00023002"/>
    </source>
</evidence>
<dbReference type="STRING" id="984486.A0A1E3QGS8"/>
<sequence>MSAPINLTGKNAFVTGSSRGLGLHAAEGLVRTQISIVFITSRSDEAVQEAKKYLELIAAEHNPKCQIVGVAADITSDLGLDTLYKAIAAKVDKLHILIANTGVAKGGVIEAHPISAIREVLDVNITAVFASIQMHLSLLEKDGTPSNPARVLITGSVAGISADIGTSSSYGYQASKAGVNHLGRVLALELGPRNITVNVLAPGFFRTEITNGLLDVMGNAYAANNPRGRVGNSQDFMGIVQFMCGGVGSDYLNGVVLPIDSGIHLAGRLFK</sequence>
<dbReference type="GO" id="GO:0016491">
    <property type="term" value="F:oxidoreductase activity"/>
    <property type="evidence" value="ECO:0007669"/>
    <property type="project" value="UniProtKB-KW"/>
</dbReference>
<evidence type="ECO:0000256" key="1">
    <source>
        <dbReference type="ARBA" id="ARBA00006484"/>
    </source>
</evidence>
<dbReference type="Pfam" id="PF00106">
    <property type="entry name" value="adh_short"/>
    <property type="match status" value="1"/>
</dbReference>
<gene>
    <name evidence="4" type="ORF">BABINDRAFT_117778</name>
</gene>
<dbReference type="Proteomes" id="UP000094336">
    <property type="component" value="Unassembled WGS sequence"/>
</dbReference>
<dbReference type="RefSeq" id="XP_018982241.1">
    <property type="nucleotide sequence ID" value="XM_019126898.1"/>
</dbReference>
<dbReference type="OrthoDB" id="294295at2759"/>
<dbReference type="GeneID" id="30144752"/>
<comment type="similarity">
    <text evidence="1">Belongs to the short-chain dehydrogenases/reductases (SDR) family.</text>
</comment>
<dbReference type="InterPro" id="IPR052178">
    <property type="entry name" value="Sec_Metab_Biosynth_SDR"/>
</dbReference>
<keyword evidence="5" id="KW-1185">Reference proteome</keyword>
<dbReference type="AlphaFoldDB" id="A0A1E3QGS8"/>
<dbReference type="PANTHER" id="PTHR43618">
    <property type="entry name" value="7-ALPHA-HYDROXYSTEROID DEHYDROGENASE"/>
    <property type="match status" value="1"/>
</dbReference>
<dbReference type="SUPFAM" id="SSF51735">
    <property type="entry name" value="NAD(P)-binding Rossmann-fold domains"/>
    <property type="match status" value="1"/>
</dbReference>
<name>A0A1E3QGS8_9ASCO</name>
<accession>A0A1E3QGS8</accession>
<dbReference type="PANTHER" id="PTHR43618:SF12">
    <property type="entry name" value="OXIDOREDUCTASE, SHORT-CHAIN DEHYDROGENASE_REDUCTASE FAMILY (AFU_ORTHOLOGUE AFUA_1G14540)"/>
    <property type="match status" value="1"/>
</dbReference>
<evidence type="ECO:0000313" key="5">
    <source>
        <dbReference type="Proteomes" id="UP000094336"/>
    </source>
</evidence>
<dbReference type="InterPro" id="IPR002347">
    <property type="entry name" value="SDR_fam"/>
</dbReference>
<dbReference type="Gene3D" id="3.40.50.720">
    <property type="entry name" value="NAD(P)-binding Rossmann-like Domain"/>
    <property type="match status" value="1"/>
</dbReference>
<evidence type="ECO:0000256" key="2">
    <source>
        <dbReference type="ARBA" id="ARBA00022857"/>
    </source>
</evidence>
<reference evidence="5" key="1">
    <citation type="submission" date="2016-05" db="EMBL/GenBank/DDBJ databases">
        <title>Comparative genomics of biotechnologically important yeasts.</title>
        <authorList>
            <consortium name="DOE Joint Genome Institute"/>
            <person name="Riley R."/>
            <person name="Haridas S."/>
            <person name="Wolfe K.H."/>
            <person name="Lopes M.R."/>
            <person name="Hittinger C.T."/>
            <person name="Goker M."/>
            <person name="Salamov A."/>
            <person name="Wisecaver J."/>
            <person name="Long T.M."/>
            <person name="Aerts A.L."/>
            <person name="Barry K."/>
            <person name="Choi C."/>
            <person name="Clum A."/>
            <person name="Coughlan A.Y."/>
            <person name="Deshpande S."/>
            <person name="Douglass A.P."/>
            <person name="Hanson S.J."/>
            <person name="Klenk H.-P."/>
            <person name="Labutti K."/>
            <person name="Lapidus A."/>
            <person name="Lindquist E."/>
            <person name="Lipzen A."/>
            <person name="Meier-Kolthoff J.P."/>
            <person name="Ohm R.A."/>
            <person name="Otillar R.P."/>
            <person name="Pangilinan J."/>
            <person name="Peng Y."/>
            <person name="Rokas A."/>
            <person name="Rosa C.A."/>
            <person name="Scheuner C."/>
            <person name="Sibirny A.A."/>
            <person name="Slot J.C."/>
            <person name="Stielow J.B."/>
            <person name="Sun H."/>
            <person name="Kurtzman C.P."/>
            <person name="Blackwell M."/>
            <person name="Grigoriev I.V."/>
            <person name="Jeffries T.W."/>
        </authorList>
    </citation>
    <scope>NUCLEOTIDE SEQUENCE [LARGE SCALE GENOMIC DNA]</scope>
    <source>
        <strain evidence="5">NRRL Y-12698</strain>
    </source>
</reference>
<protein>
    <submittedName>
        <fullName evidence="4">Uncharacterized protein</fullName>
    </submittedName>
</protein>
<keyword evidence="2" id="KW-0521">NADP</keyword>